<sequence>MSAAELPGRGPDGVPFDVDDPHIHFSRETGRWEYEDDDGNTLEWDMQKAAWIPVVDDELLRKQQAAYSVAGVDEEAPVEPKAKKRKKDDVDPDAPVNIKRAKGPTRAPAERQSKNTAVYVTGLPPDTTKDELVERFSKFGVLMEDDAGSPKIKLYAREDGSFNGEALVVYFKEESVTLAETMLDDAELRLGDSKTRMSVKKADFSHKMSGVEVVAAASTSTAPRNVDKKKATKRIGKMQRKLEDWGSDDDFGPSREEPKKPVESTSRVAVLKHMFTLAELDEDASLLLDLKEDVREECSNLGDVTNVVLYDKEPDGIMTVKFRDPVSAKACVLKMNGRFFAGRRVEAWLYEGKEQYRRTGDRTYEDGEDGEQSEQARLEAFRAWLVEGE</sequence>
<evidence type="ECO:0000313" key="10">
    <source>
        <dbReference type="Proteomes" id="UP000077266"/>
    </source>
</evidence>
<dbReference type="STRING" id="1314781.A0A165JP81"/>
<reference evidence="9 10" key="1">
    <citation type="journal article" date="2016" name="Mol. Biol. Evol.">
        <title>Comparative Genomics of Early-Diverging Mushroom-Forming Fungi Provides Insights into the Origins of Lignocellulose Decay Capabilities.</title>
        <authorList>
            <person name="Nagy L.G."/>
            <person name="Riley R."/>
            <person name="Tritt A."/>
            <person name="Adam C."/>
            <person name="Daum C."/>
            <person name="Floudas D."/>
            <person name="Sun H."/>
            <person name="Yadav J.S."/>
            <person name="Pangilinan J."/>
            <person name="Larsson K.H."/>
            <person name="Matsuura K."/>
            <person name="Barry K."/>
            <person name="Labutti K."/>
            <person name="Kuo R."/>
            <person name="Ohm R.A."/>
            <person name="Bhattacharya S.S."/>
            <person name="Shirouzu T."/>
            <person name="Yoshinaga Y."/>
            <person name="Martin F.M."/>
            <person name="Grigoriev I.V."/>
            <person name="Hibbett D.S."/>
        </authorList>
    </citation>
    <scope>NUCLEOTIDE SEQUENCE [LARGE SCALE GENOMIC DNA]</scope>
    <source>
        <strain evidence="9 10">HHB12029</strain>
    </source>
</reference>
<dbReference type="Proteomes" id="UP000077266">
    <property type="component" value="Unassembled WGS sequence"/>
</dbReference>
<dbReference type="GO" id="GO:0000398">
    <property type="term" value="P:mRNA splicing, via spliceosome"/>
    <property type="evidence" value="ECO:0007669"/>
    <property type="project" value="InterPro"/>
</dbReference>
<dbReference type="InterPro" id="IPR035979">
    <property type="entry name" value="RBD_domain_sf"/>
</dbReference>
<evidence type="ECO:0000256" key="4">
    <source>
        <dbReference type="ARBA" id="ARBA00022884"/>
    </source>
</evidence>
<dbReference type="AlphaFoldDB" id="A0A165JP81"/>
<dbReference type="PROSITE" id="PS50102">
    <property type="entry name" value="RRM"/>
    <property type="match status" value="1"/>
</dbReference>
<evidence type="ECO:0000256" key="6">
    <source>
        <dbReference type="PROSITE-ProRule" id="PRU00176"/>
    </source>
</evidence>
<dbReference type="OrthoDB" id="10258585at2759"/>
<dbReference type="InterPro" id="IPR012677">
    <property type="entry name" value="Nucleotide-bd_a/b_plait_sf"/>
</dbReference>
<evidence type="ECO:0000256" key="3">
    <source>
        <dbReference type="ARBA" id="ARBA00022737"/>
    </source>
</evidence>
<feature type="region of interest" description="Disordered" evidence="7">
    <location>
        <begin position="72"/>
        <end position="114"/>
    </location>
</feature>
<dbReference type="GO" id="GO:0005686">
    <property type="term" value="C:U2 snRNP"/>
    <property type="evidence" value="ECO:0007669"/>
    <property type="project" value="TreeGrafter"/>
</dbReference>
<dbReference type="GO" id="GO:0003723">
    <property type="term" value="F:RNA binding"/>
    <property type="evidence" value="ECO:0007669"/>
    <property type="project" value="UniProtKB-UniRule"/>
</dbReference>
<feature type="region of interest" description="Disordered" evidence="7">
    <location>
        <begin position="1"/>
        <end position="23"/>
    </location>
</feature>
<feature type="compositionally biased region" description="Basic and acidic residues" evidence="7">
    <location>
        <begin position="252"/>
        <end position="262"/>
    </location>
</feature>
<dbReference type="FunCoup" id="A0A165JP81">
    <property type="interactions" value="103"/>
</dbReference>
<evidence type="ECO:0000256" key="1">
    <source>
        <dbReference type="ARBA" id="ARBA00007747"/>
    </source>
</evidence>
<dbReference type="CDD" id="cd12285">
    <property type="entry name" value="RRM3_RBM39_like"/>
    <property type="match status" value="1"/>
</dbReference>
<dbReference type="InParanoid" id="A0A165JP81"/>
<keyword evidence="2" id="KW-0507">mRNA processing</keyword>
<dbReference type="PANTHER" id="PTHR15608">
    <property type="entry name" value="SPLICING FACTOR U2AF-ASSOCIATED PROTEIN 2"/>
    <property type="match status" value="1"/>
</dbReference>
<dbReference type="Pfam" id="PF00076">
    <property type="entry name" value="RRM_1"/>
    <property type="match status" value="1"/>
</dbReference>
<dbReference type="FunFam" id="3.30.70.330:FF:000105">
    <property type="entry name" value="HIV Tat-specific factor 1 homolog"/>
    <property type="match status" value="1"/>
</dbReference>
<keyword evidence="3" id="KW-0677">Repeat</keyword>
<dbReference type="GO" id="GO:0005684">
    <property type="term" value="C:U2-type spliceosomal complex"/>
    <property type="evidence" value="ECO:0007669"/>
    <property type="project" value="TreeGrafter"/>
</dbReference>
<dbReference type="CDD" id="cd12281">
    <property type="entry name" value="RRM1_TatSF1_like"/>
    <property type="match status" value="1"/>
</dbReference>
<evidence type="ECO:0000256" key="2">
    <source>
        <dbReference type="ARBA" id="ARBA00022664"/>
    </source>
</evidence>
<feature type="compositionally biased region" description="Low complexity" evidence="7">
    <location>
        <begin position="7"/>
        <end position="16"/>
    </location>
</feature>
<keyword evidence="10" id="KW-1185">Reference proteome</keyword>
<feature type="region of interest" description="Disordered" evidence="7">
    <location>
        <begin position="224"/>
        <end position="263"/>
    </location>
</feature>
<accession>A0A165JP81</accession>
<dbReference type="InterPro" id="IPR034392">
    <property type="entry name" value="TatSF1-like_RRM1"/>
</dbReference>
<keyword evidence="5" id="KW-0508">mRNA splicing</keyword>
<dbReference type="PANTHER" id="PTHR15608:SF0">
    <property type="entry name" value="HIV TAT-SPECIFIC FACTOR 1"/>
    <property type="match status" value="1"/>
</dbReference>
<evidence type="ECO:0000256" key="7">
    <source>
        <dbReference type="SAM" id="MobiDB-lite"/>
    </source>
</evidence>
<evidence type="ECO:0000313" key="9">
    <source>
        <dbReference type="EMBL" id="KZV95134.1"/>
    </source>
</evidence>
<keyword evidence="4 6" id="KW-0694">RNA-binding</keyword>
<feature type="compositionally biased region" description="Basic residues" evidence="7">
    <location>
        <begin position="230"/>
        <end position="239"/>
    </location>
</feature>
<dbReference type="SUPFAM" id="SSF54928">
    <property type="entry name" value="RNA-binding domain, RBD"/>
    <property type="match status" value="2"/>
</dbReference>
<dbReference type="InterPro" id="IPR034393">
    <property type="entry name" value="TatSF1-like"/>
</dbReference>
<dbReference type="InterPro" id="IPR000504">
    <property type="entry name" value="RRM_dom"/>
</dbReference>
<feature type="domain" description="RRM" evidence="8">
    <location>
        <begin position="116"/>
        <end position="204"/>
    </location>
</feature>
<evidence type="ECO:0000259" key="8">
    <source>
        <dbReference type="PROSITE" id="PS50102"/>
    </source>
</evidence>
<name>A0A165JP81_EXIGL</name>
<protein>
    <recommendedName>
        <fullName evidence="8">RRM domain-containing protein</fullName>
    </recommendedName>
</protein>
<dbReference type="EMBL" id="KV425962">
    <property type="protein sequence ID" value="KZV95134.1"/>
    <property type="molecule type" value="Genomic_DNA"/>
</dbReference>
<evidence type="ECO:0000256" key="5">
    <source>
        <dbReference type="ARBA" id="ARBA00023187"/>
    </source>
</evidence>
<dbReference type="Pfam" id="PF16367">
    <property type="entry name" value="RRM_7"/>
    <property type="match status" value="1"/>
</dbReference>
<dbReference type="Gene3D" id="3.30.70.330">
    <property type="match status" value="2"/>
</dbReference>
<comment type="similarity">
    <text evidence="1">Belongs to the HTATSF1 family.</text>
</comment>
<gene>
    <name evidence="9" type="ORF">EXIGLDRAFT_739792</name>
</gene>
<organism evidence="9 10">
    <name type="scientific">Exidia glandulosa HHB12029</name>
    <dbReference type="NCBI Taxonomy" id="1314781"/>
    <lineage>
        <taxon>Eukaryota</taxon>
        <taxon>Fungi</taxon>
        <taxon>Dikarya</taxon>
        <taxon>Basidiomycota</taxon>
        <taxon>Agaricomycotina</taxon>
        <taxon>Agaricomycetes</taxon>
        <taxon>Auriculariales</taxon>
        <taxon>Exidiaceae</taxon>
        <taxon>Exidia</taxon>
    </lineage>
</organism>
<proteinExistence type="inferred from homology"/>
<dbReference type="SMART" id="SM00360">
    <property type="entry name" value="RRM"/>
    <property type="match status" value="2"/>
</dbReference>